<dbReference type="RefSeq" id="WP_012869081.1">
    <property type="nucleotide sequence ID" value="NC_013522.1"/>
</dbReference>
<dbReference type="HOGENOM" id="CLU_1387638_0_0_0"/>
<protein>
    <recommendedName>
        <fullName evidence="1">Calcineurin-like phosphoesterase domain-containing protein</fullName>
    </recommendedName>
</protein>
<reference evidence="2 3" key="1">
    <citation type="journal article" date="2009" name="Stand. Genomic Sci.">
        <title>Complete genome sequence of Thermanaerovibrio acidaminovorans type strain (Su883).</title>
        <authorList>
            <person name="Chovatia M."/>
            <person name="Sikorski J."/>
            <person name="Schroder M."/>
            <person name="Lapidus A."/>
            <person name="Nolan M."/>
            <person name="Tice H."/>
            <person name="Glavina Del Rio T."/>
            <person name="Copeland A."/>
            <person name="Cheng J.F."/>
            <person name="Lucas S."/>
            <person name="Chen F."/>
            <person name="Bruce D."/>
            <person name="Goodwin L."/>
            <person name="Pitluck S."/>
            <person name="Ivanova N."/>
            <person name="Mavromatis K."/>
            <person name="Ovchinnikova G."/>
            <person name="Pati A."/>
            <person name="Chen A."/>
            <person name="Palaniappan K."/>
            <person name="Land M."/>
            <person name="Hauser L."/>
            <person name="Chang Y.J."/>
            <person name="Jeffries C.D."/>
            <person name="Chain P."/>
            <person name="Saunders E."/>
            <person name="Detter J.C."/>
            <person name="Brettin T."/>
            <person name="Rohde M."/>
            <person name="Goker M."/>
            <person name="Spring S."/>
            <person name="Bristow J."/>
            <person name="Markowitz V."/>
            <person name="Hugenholtz P."/>
            <person name="Kyrpides N.C."/>
            <person name="Klenk H.P."/>
            <person name="Eisen J.A."/>
        </authorList>
    </citation>
    <scope>NUCLEOTIDE SEQUENCE [LARGE SCALE GENOMIC DNA]</scope>
    <source>
        <strain evidence="3">ATCC 49978 / DSM 6589 / Su883</strain>
    </source>
</reference>
<feature type="domain" description="Calcineurin-like phosphoesterase" evidence="1">
    <location>
        <begin position="38"/>
        <end position="171"/>
    </location>
</feature>
<evidence type="ECO:0000259" key="1">
    <source>
        <dbReference type="Pfam" id="PF00149"/>
    </source>
</evidence>
<dbReference type="SUPFAM" id="SSF56300">
    <property type="entry name" value="Metallo-dependent phosphatases"/>
    <property type="match status" value="1"/>
</dbReference>
<proteinExistence type="predicted"/>
<sequence>MRGIGPGSSIVNTAKRGVREALVAMGFLPPEMDGGGCILHVSDTPSSTYGYLVRAVRSMGPSVLVHTGDVADEVKLGLWPQLIDEYRRKVGKLARLLDGCGCRLIVTCGNHDDPEVLKEALPWGEIYPRWANLDARGRSISAAHRFKDLERLGDVNLFGHDLEVTTSTEGDRLILNGIERMNLVDPAAMRVRFVRYPPGTDDERTLKRRRGL</sequence>
<dbReference type="EMBL" id="CP001818">
    <property type="protein sequence ID" value="ACZ18565.1"/>
    <property type="molecule type" value="Genomic_DNA"/>
</dbReference>
<name>D1B8G2_THEAS</name>
<accession>D1B8G2</accession>
<dbReference type="OrthoDB" id="2111073at2"/>
<evidence type="ECO:0000313" key="2">
    <source>
        <dbReference type="EMBL" id="ACZ18565.1"/>
    </source>
</evidence>
<dbReference type="AlphaFoldDB" id="D1B8G2"/>
<dbReference type="EnsemblBacteria" id="ACZ18565">
    <property type="protein sequence ID" value="ACZ18565"/>
    <property type="gene ID" value="Taci_0328"/>
</dbReference>
<dbReference type="Gene3D" id="3.60.21.10">
    <property type="match status" value="1"/>
</dbReference>
<dbReference type="eggNOG" id="COG0420">
    <property type="taxonomic scope" value="Bacteria"/>
</dbReference>
<keyword evidence="3" id="KW-1185">Reference proteome</keyword>
<dbReference type="Pfam" id="PF00149">
    <property type="entry name" value="Metallophos"/>
    <property type="match status" value="1"/>
</dbReference>
<dbReference type="InterPro" id="IPR004843">
    <property type="entry name" value="Calcineurin-like_PHP"/>
</dbReference>
<dbReference type="KEGG" id="tai:Taci_0328"/>
<gene>
    <name evidence="2" type="ordered locus">Taci_0328</name>
</gene>
<dbReference type="GO" id="GO:0016787">
    <property type="term" value="F:hydrolase activity"/>
    <property type="evidence" value="ECO:0007669"/>
    <property type="project" value="InterPro"/>
</dbReference>
<organism evidence="2 3">
    <name type="scientific">Thermanaerovibrio acidaminovorans (strain ATCC 49978 / DSM 6589 / Su883)</name>
    <name type="common">Selenomonas acidaminovorans</name>
    <dbReference type="NCBI Taxonomy" id="525903"/>
    <lineage>
        <taxon>Bacteria</taxon>
        <taxon>Thermotogati</taxon>
        <taxon>Synergistota</taxon>
        <taxon>Synergistia</taxon>
        <taxon>Synergistales</taxon>
        <taxon>Synergistaceae</taxon>
        <taxon>Thermanaerovibrio</taxon>
    </lineage>
</organism>
<evidence type="ECO:0000313" key="3">
    <source>
        <dbReference type="Proteomes" id="UP000002030"/>
    </source>
</evidence>
<dbReference type="STRING" id="525903.Taci_0328"/>
<dbReference type="InterPro" id="IPR029052">
    <property type="entry name" value="Metallo-depent_PP-like"/>
</dbReference>
<dbReference type="Proteomes" id="UP000002030">
    <property type="component" value="Chromosome"/>
</dbReference>